<keyword evidence="1" id="KW-0175">Coiled coil</keyword>
<feature type="coiled-coil region" evidence="1">
    <location>
        <begin position="12"/>
        <end position="39"/>
    </location>
</feature>
<protein>
    <submittedName>
        <fullName evidence="2">26872_t:CDS:1</fullName>
    </submittedName>
</protein>
<organism evidence="2 3">
    <name type="scientific">Gigaspora margarita</name>
    <dbReference type="NCBI Taxonomy" id="4874"/>
    <lineage>
        <taxon>Eukaryota</taxon>
        <taxon>Fungi</taxon>
        <taxon>Fungi incertae sedis</taxon>
        <taxon>Mucoromycota</taxon>
        <taxon>Glomeromycotina</taxon>
        <taxon>Glomeromycetes</taxon>
        <taxon>Diversisporales</taxon>
        <taxon>Gigasporaceae</taxon>
        <taxon>Gigaspora</taxon>
    </lineage>
</organism>
<comment type="caution">
    <text evidence="2">The sequence shown here is derived from an EMBL/GenBank/DDBJ whole genome shotgun (WGS) entry which is preliminary data.</text>
</comment>
<feature type="non-terminal residue" evidence="2">
    <location>
        <position position="1"/>
    </location>
</feature>
<dbReference type="Proteomes" id="UP000789901">
    <property type="component" value="Unassembled WGS sequence"/>
</dbReference>
<dbReference type="EMBL" id="CAJVQB010140754">
    <property type="protein sequence ID" value="CAG8854645.1"/>
    <property type="molecule type" value="Genomic_DNA"/>
</dbReference>
<gene>
    <name evidence="2" type="ORF">GMARGA_LOCUS43466</name>
</gene>
<proteinExistence type="predicted"/>
<sequence>LQAKDGKNKEEIKILKKELKETRDEKDKVEKDLLKIIKEQNKEIKKNEMIEKLNTEK</sequence>
<evidence type="ECO:0000256" key="1">
    <source>
        <dbReference type="SAM" id="Coils"/>
    </source>
</evidence>
<evidence type="ECO:0000313" key="2">
    <source>
        <dbReference type="EMBL" id="CAG8854645.1"/>
    </source>
</evidence>
<name>A0ABN7XHY7_GIGMA</name>
<feature type="non-terminal residue" evidence="2">
    <location>
        <position position="57"/>
    </location>
</feature>
<keyword evidence="3" id="KW-1185">Reference proteome</keyword>
<reference evidence="2 3" key="1">
    <citation type="submission" date="2021-06" db="EMBL/GenBank/DDBJ databases">
        <authorList>
            <person name="Kallberg Y."/>
            <person name="Tangrot J."/>
            <person name="Rosling A."/>
        </authorList>
    </citation>
    <scope>NUCLEOTIDE SEQUENCE [LARGE SCALE GENOMIC DNA]</scope>
    <source>
        <strain evidence="2 3">120-4 pot B 10/14</strain>
    </source>
</reference>
<evidence type="ECO:0000313" key="3">
    <source>
        <dbReference type="Proteomes" id="UP000789901"/>
    </source>
</evidence>
<accession>A0ABN7XHY7</accession>